<feature type="compositionally biased region" description="Polar residues" evidence="4">
    <location>
        <begin position="1345"/>
        <end position="1357"/>
    </location>
</feature>
<dbReference type="SMART" id="SM00487">
    <property type="entry name" value="DEXDc"/>
    <property type="match status" value="1"/>
</dbReference>
<dbReference type="HOGENOM" id="CLU_004159_0_0_1"/>
<feature type="region of interest" description="Disordered" evidence="4">
    <location>
        <begin position="1110"/>
        <end position="1227"/>
    </location>
</feature>
<evidence type="ECO:0000259" key="6">
    <source>
        <dbReference type="PROSITE" id="PS51194"/>
    </source>
</evidence>
<dbReference type="Pfam" id="PF00271">
    <property type="entry name" value="Helicase_C"/>
    <property type="match status" value="1"/>
</dbReference>
<protein>
    <submittedName>
        <fullName evidence="7">Putative ATP-dependent helicase C17A2.12</fullName>
    </submittedName>
</protein>
<feature type="domain" description="Helicase ATP-binding" evidence="5">
    <location>
        <begin position="465"/>
        <end position="708"/>
    </location>
</feature>
<dbReference type="PANTHER" id="PTHR10799">
    <property type="entry name" value="SNF2/RAD54 HELICASE FAMILY"/>
    <property type="match status" value="1"/>
</dbReference>
<evidence type="ECO:0000313" key="7">
    <source>
        <dbReference type="EMBL" id="CCO34327.1"/>
    </source>
</evidence>
<organism evidence="7 8">
    <name type="scientific">Thanatephorus cucumeris (strain AG1-IB / isolate 7/3/14)</name>
    <name type="common">Lettuce bottom rot fungus</name>
    <name type="synonym">Rhizoctonia solani</name>
    <dbReference type="NCBI Taxonomy" id="1108050"/>
    <lineage>
        <taxon>Eukaryota</taxon>
        <taxon>Fungi</taxon>
        <taxon>Dikarya</taxon>
        <taxon>Basidiomycota</taxon>
        <taxon>Agaricomycotina</taxon>
        <taxon>Agaricomycetes</taxon>
        <taxon>Cantharellales</taxon>
        <taxon>Ceratobasidiaceae</taxon>
        <taxon>Rhizoctonia</taxon>
        <taxon>Rhizoctonia solani AG-1</taxon>
    </lineage>
</organism>
<feature type="region of interest" description="Disordered" evidence="4">
    <location>
        <begin position="420"/>
        <end position="441"/>
    </location>
</feature>
<dbReference type="InterPro" id="IPR014001">
    <property type="entry name" value="Helicase_ATP-bd"/>
</dbReference>
<dbReference type="InterPro" id="IPR027417">
    <property type="entry name" value="P-loop_NTPase"/>
</dbReference>
<dbReference type="CDD" id="cd18793">
    <property type="entry name" value="SF2_C_SNF"/>
    <property type="match status" value="1"/>
</dbReference>
<dbReference type="GO" id="GO:0005524">
    <property type="term" value="F:ATP binding"/>
    <property type="evidence" value="ECO:0007669"/>
    <property type="project" value="InterPro"/>
</dbReference>
<dbReference type="SMART" id="SM00490">
    <property type="entry name" value="HELICc"/>
    <property type="match status" value="1"/>
</dbReference>
<reference evidence="7 8" key="1">
    <citation type="journal article" date="2013" name="J. Biotechnol.">
        <title>Establishment and interpretation of the genome sequence of the phytopathogenic fungus Rhizoctonia solani AG1-IB isolate 7/3/14.</title>
        <authorList>
            <person name="Wibberg D.W."/>
            <person name="Jelonek L.J."/>
            <person name="Rupp O.R."/>
            <person name="Hennig M.H."/>
            <person name="Eikmeyer F.E."/>
            <person name="Goesmann A.G."/>
            <person name="Hartmann A.H."/>
            <person name="Borriss R.B."/>
            <person name="Grosch R.G."/>
            <person name="Puehler A.P."/>
            <person name="Schlueter A.S."/>
        </authorList>
    </citation>
    <scope>NUCLEOTIDE SEQUENCE [LARGE SCALE GENOMIC DNA]</scope>
    <source>
        <strain evidence="8">AG1-IB / isolate 7/3/14</strain>
    </source>
</reference>
<keyword evidence="7" id="KW-0347">Helicase</keyword>
<evidence type="ECO:0000256" key="1">
    <source>
        <dbReference type="ARBA" id="ARBA00022741"/>
    </source>
</evidence>
<dbReference type="Gene3D" id="3.40.50.300">
    <property type="entry name" value="P-loop containing nucleotide triphosphate hydrolases"/>
    <property type="match status" value="2"/>
</dbReference>
<dbReference type="InterPro" id="IPR001650">
    <property type="entry name" value="Helicase_C-like"/>
</dbReference>
<evidence type="ECO:0000256" key="4">
    <source>
        <dbReference type="SAM" id="MobiDB-lite"/>
    </source>
</evidence>
<dbReference type="InterPro" id="IPR000330">
    <property type="entry name" value="SNF2_N"/>
</dbReference>
<dbReference type="SUPFAM" id="SSF52540">
    <property type="entry name" value="P-loop containing nucleoside triphosphate hydrolases"/>
    <property type="match status" value="2"/>
</dbReference>
<feature type="region of interest" description="Disordered" evidence="4">
    <location>
        <begin position="1401"/>
        <end position="1474"/>
    </location>
</feature>
<feature type="compositionally biased region" description="Polar residues" evidence="4">
    <location>
        <begin position="1209"/>
        <end position="1218"/>
    </location>
</feature>
<feature type="compositionally biased region" description="Basic and acidic residues" evidence="4">
    <location>
        <begin position="623"/>
        <end position="638"/>
    </location>
</feature>
<dbReference type="InterPro" id="IPR049730">
    <property type="entry name" value="SNF2/RAD54-like_C"/>
</dbReference>
<feature type="compositionally biased region" description="Low complexity" evidence="4">
    <location>
        <begin position="1187"/>
        <end position="1198"/>
    </location>
</feature>
<keyword evidence="3" id="KW-0067">ATP-binding</keyword>
<accession>M5CEH0</accession>
<dbReference type="PROSITE" id="PS51194">
    <property type="entry name" value="HELICASE_CTER"/>
    <property type="match status" value="1"/>
</dbReference>
<feature type="region of interest" description="Disordered" evidence="4">
    <location>
        <begin position="1246"/>
        <end position="1376"/>
    </location>
</feature>
<evidence type="ECO:0000256" key="3">
    <source>
        <dbReference type="ARBA" id="ARBA00022840"/>
    </source>
</evidence>
<feature type="region of interest" description="Disordered" evidence="4">
    <location>
        <begin position="613"/>
        <end position="638"/>
    </location>
</feature>
<feature type="compositionally biased region" description="Polar residues" evidence="4">
    <location>
        <begin position="1416"/>
        <end position="1428"/>
    </location>
</feature>
<dbReference type="PROSITE" id="PS51192">
    <property type="entry name" value="HELICASE_ATP_BIND_1"/>
    <property type="match status" value="1"/>
</dbReference>
<feature type="compositionally biased region" description="Polar residues" evidence="4">
    <location>
        <begin position="1157"/>
        <end position="1170"/>
    </location>
</feature>
<feature type="compositionally biased region" description="Polar residues" evidence="4">
    <location>
        <begin position="1246"/>
        <end position="1261"/>
    </location>
</feature>
<name>M5CEH0_THACB</name>
<proteinExistence type="predicted"/>
<evidence type="ECO:0000256" key="2">
    <source>
        <dbReference type="ARBA" id="ARBA00022801"/>
    </source>
</evidence>
<comment type="caution">
    <text evidence="7">The sequence shown here is derived from an EMBL/GenBank/DDBJ whole genome shotgun (WGS) entry which is preliminary data.</text>
</comment>
<dbReference type="EMBL" id="CAOJ01012912">
    <property type="protein sequence ID" value="CCO34327.1"/>
    <property type="molecule type" value="Genomic_DNA"/>
</dbReference>
<dbReference type="Proteomes" id="UP000012065">
    <property type="component" value="Unassembled WGS sequence"/>
</dbReference>
<evidence type="ECO:0000313" key="8">
    <source>
        <dbReference type="Proteomes" id="UP000012065"/>
    </source>
</evidence>
<feature type="domain" description="Helicase C-terminal" evidence="6">
    <location>
        <begin position="925"/>
        <end position="1090"/>
    </location>
</feature>
<dbReference type="Pfam" id="PF00176">
    <property type="entry name" value="SNF2-rel_dom"/>
    <property type="match status" value="1"/>
</dbReference>
<keyword evidence="1" id="KW-0547">Nucleotide-binding</keyword>
<gene>
    <name evidence="7" type="ORF">BN14_08424</name>
</gene>
<dbReference type="GO" id="GO:0016787">
    <property type="term" value="F:hydrolase activity"/>
    <property type="evidence" value="ECO:0007669"/>
    <property type="project" value="UniProtKB-KW"/>
</dbReference>
<evidence type="ECO:0000259" key="5">
    <source>
        <dbReference type="PROSITE" id="PS51192"/>
    </source>
</evidence>
<keyword evidence="2" id="KW-0378">Hydrolase</keyword>
<feature type="compositionally biased region" description="Polar residues" evidence="4">
    <location>
        <begin position="1326"/>
        <end position="1335"/>
    </location>
</feature>
<sequence>MPLPALSRSLLYLFQAMSGQEKYPFECPPWSEPVWRARIGLIPLAEDEDHENVDVDDDPTFLGTTSVLDGLAISPTAIQSIPNRYLLPLLDLDTIHKADSFITHFWKSYRKDSAPPRHHPIEYTMRSLPSDKVNAVGSKHHGYGQYQSVMLGLLNRQDGVVSIAQEVMIELQASPAHIWKEWRYINRDRPARVRVCDYSFHIAATHPRMEYPDIQATLAVKLFGDISVSSRGALLPEYKPTISCLLQRKYESMARILRTSQKNAKKTRQKFDDSMASATQKRTPAALQAATKALLDWRKYAIQCLECDEPAFVERELGLKDLWAELGFDNIPRRGDRAPKVKSTSTIPSDAEMAAAYEYYVEGYCNSLDSLDELPIPRLPSSYSMLSLVDDDEDLGVGHLKDLSTAEIWARMGLPGATQFPFAEPGSSSTSPSQSESDEGAKQAAIPYWHQAVGVQAVVERAFTKHIGDKGQPSLLCDEVGLGKTIQIVGIVSLVRHYYEQQERDPGRCLPIPPFALENKTPFFSGLKHIPNLPSIVISPRTLSNQWVEQWVKFTQKGGFSVVRYSVDQGPLENFSKDPKGDYCRAAGVDHSRASSVVILADISAIGLEAQRCLEPPPPQRSSDAKMDQAKGHPPRLKDTVNTAGSLFAMRFRVAAIDECHSLRNYGHGAKGAQTIASNSLLVVGATATPLFTNETNLATLARVLQLEDMCGEEGVANHKYMLECKKTRKREWDSLANSIIQKAVQDEAEAIAEEREVDSEDPAFDEILQQASNKYSSEEQEVILRMSYIAQDSIVLLRRVVAPIIVRRTVKSLDCNGQPVLDLPPIRSLTAWSPMNKNELEVQARINRAHIEVQSTKKGGQEPLTIKWHNFLMSQKHALVHPLIYEYQTREDEEKLPEGSLVKTIAMGWTKGNIETEASTRMLKVDQIIQHFWDGNPAAVVFNEDGTIKRNTSLPAPLACDEPRKFLMFRIMGRKHVCYDGSMDSKRRQTAVERFTNDAACRIMIISNVGSTGLNLTAASIIIINPVWSGQETNQISGRAHRPGQKRDTYVYTMITPQSVDVALMGYSQGKAALSSSFLTSNKKLLEVYRNMAAPISADDEWDVEVDAGPSGLRASKLPARKRKATDDEGSTNSGAPLDVNDVSSQEIPPKKRSKTSVSHTKPQRSKASATDVVTKGTSRRRPVEASSSSTGSGSASQTKPKAGKGRQPSSGPITSSAKKDIRPSQLAQQLGAVALSCKDLSDRLSVSSNEAPPTDQALSKSDKRSGNKSSTSKKQKGVVTPKLAADLGIVGRNDARAMDSNNISGVVDSPARSSIVQPKAKHASGSTQANSPSVGRHLANADPGSSTQRAANSSWVVRERKDAPPKHATQPGDCAMHVEERPMEQPVRLESPALVSTLTRNAPPALPHDAPSEVNATEASNSSVGTSARRVASADAPMARKPGQFVRLPPRKPAVMGQSAKVAPSTSTSKAQPVLSLDALNSRLQTKVVRVSGGVVSQSGKRVDRE</sequence>
<dbReference type="GO" id="GO:0004386">
    <property type="term" value="F:helicase activity"/>
    <property type="evidence" value="ECO:0007669"/>
    <property type="project" value="UniProtKB-KW"/>
</dbReference>